<accession>A0A6M0IQI7</accession>
<keyword evidence="2" id="KW-1185">Reference proteome</keyword>
<dbReference type="Proteomes" id="UP000477386">
    <property type="component" value="Unassembled WGS sequence"/>
</dbReference>
<dbReference type="EMBL" id="JAAGNZ010000006">
    <property type="protein sequence ID" value="NEU70600.1"/>
    <property type="molecule type" value="Genomic_DNA"/>
</dbReference>
<sequence>MAENSPIIYQVESLFWSVETELAKRWALYNIPAIFASRPLIHLRVIVKSWWQLYHESRCARLGINRQIWERNQANPVVPLDTPALVASLEGVWRLIHLEDLSTFRPLSKAEEASMCLLALLIKFYSTTDREKWRHIL</sequence>
<organism evidence="1 2">
    <name type="scientific">Spirosoma agri</name>
    <dbReference type="NCBI Taxonomy" id="1987381"/>
    <lineage>
        <taxon>Bacteria</taxon>
        <taxon>Pseudomonadati</taxon>
        <taxon>Bacteroidota</taxon>
        <taxon>Cytophagia</taxon>
        <taxon>Cytophagales</taxon>
        <taxon>Cytophagaceae</taxon>
        <taxon>Spirosoma</taxon>
    </lineage>
</organism>
<gene>
    <name evidence="1" type="ORF">GK091_27290</name>
</gene>
<dbReference type="AlphaFoldDB" id="A0A6M0IQI7"/>
<reference evidence="1 2" key="1">
    <citation type="submission" date="2020-02" db="EMBL/GenBank/DDBJ databases">
        <title>Draft genome sequence of two Spirosoma agri KCTC 52727 and Spirosoma terrae KCTC 52035.</title>
        <authorList>
            <person name="Rojas J."/>
            <person name="Ambika Manirajan B."/>
            <person name="Ratering S."/>
            <person name="Suarez C."/>
            <person name="Schnell S."/>
        </authorList>
    </citation>
    <scope>NUCLEOTIDE SEQUENCE [LARGE SCALE GENOMIC DNA]</scope>
    <source>
        <strain evidence="1 2">KCTC 52727</strain>
    </source>
</reference>
<evidence type="ECO:0000313" key="2">
    <source>
        <dbReference type="Proteomes" id="UP000477386"/>
    </source>
</evidence>
<dbReference type="RefSeq" id="WP_164043913.1">
    <property type="nucleotide sequence ID" value="NZ_JAAGNZ010000006.1"/>
</dbReference>
<protein>
    <submittedName>
        <fullName evidence="1">Uncharacterized protein</fullName>
    </submittedName>
</protein>
<evidence type="ECO:0000313" key="1">
    <source>
        <dbReference type="EMBL" id="NEU70600.1"/>
    </source>
</evidence>
<comment type="caution">
    <text evidence="1">The sequence shown here is derived from an EMBL/GenBank/DDBJ whole genome shotgun (WGS) entry which is preliminary data.</text>
</comment>
<name>A0A6M0IQI7_9BACT</name>
<proteinExistence type="predicted"/>